<dbReference type="AlphaFoldDB" id="A0A7J6VK93"/>
<proteinExistence type="predicted"/>
<feature type="region of interest" description="Disordered" evidence="1">
    <location>
        <begin position="1"/>
        <end position="38"/>
    </location>
</feature>
<evidence type="ECO:0000256" key="1">
    <source>
        <dbReference type="SAM" id="MobiDB-lite"/>
    </source>
</evidence>
<evidence type="ECO:0000313" key="3">
    <source>
        <dbReference type="Proteomes" id="UP000554482"/>
    </source>
</evidence>
<protein>
    <submittedName>
        <fullName evidence="2">Uncharacterized protein</fullName>
    </submittedName>
</protein>
<name>A0A7J6VK93_THATH</name>
<accession>A0A7J6VK93</accession>
<sequence length="79" mass="9348">MSVTRNKGLVTHGRHNNSQNQHMHKRQGAGCVVRPQDHTQQWKKDQMIVHETKTLHQSEEHLEMTKLTVDQLQEERNEE</sequence>
<gene>
    <name evidence="2" type="ORF">FRX31_025375</name>
</gene>
<reference evidence="2 3" key="1">
    <citation type="submission" date="2020-06" db="EMBL/GenBank/DDBJ databases">
        <title>Transcriptomic and genomic resources for Thalictrum thalictroides and T. hernandezii: Facilitating candidate gene discovery in an emerging model plant lineage.</title>
        <authorList>
            <person name="Arias T."/>
            <person name="Riano-Pachon D.M."/>
            <person name="Di Stilio V.S."/>
        </authorList>
    </citation>
    <scope>NUCLEOTIDE SEQUENCE [LARGE SCALE GENOMIC DNA]</scope>
    <source>
        <strain evidence="3">cv. WT478/WT964</strain>
        <tissue evidence="2">Leaves</tissue>
    </source>
</reference>
<comment type="caution">
    <text evidence="2">The sequence shown here is derived from an EMBL/GenBank/DDBJ whole genome shotgun (WGS) entry which is preliminary data.</text>
</comment>
<evidence type="ECO:0000313" key="2">
    <source>
        <dbReference type="EMBL" id="KAF5185038.1"/>
    </source>
</evidence>
<organism evidence="2 3">
    <name type="scientific">Thalictrum thalictroides</name>
    <name type="common">Rue-anemone</name>
    <name type="synonym">Anemone thalictroides</name>
    <dbReference type="NCBI Taxonomy" id="46969"/>
    <lineage>
        <taxon>Eukaryota</taxon>
        <taxon>Viridiplantae</taxon>
        <taxon>Streptophyta</taxon>
        <taxon>Embryophyta</taxon>
        <taxon>Tracheophyta</taxon>
        <taxon>Spermatophyta</taxon>
        <taxon>Magnoliopsida</taxon>
        <taxon>Ranunculales</taxon>
        <taxon>Ranunculaceae</taxon>
        <taxon>Thalictroideae</taxon>
        <taxon>Thalictrum</taxon>
    </lineage>
</organism>
<dbReference type="Proteomes" id="UP000554482">
    <property type="component" value="Unassembled WGS sequence"/>
</dbReference>
<keyword evidence="3" id="KW-1185">Reference proteome</keyword>
<dbReference type="EMBL" id="JABWDY010031266">
    <property type="protein sequence ID" value="KAF5185038.1"/>
    <property type="molecule type" value="Genomic_DNA"/>
</dbReference>